<keyword evidence="3" id="KW-1185">Reference proteome</keyword>
<reference evidence="2" key="1">
    <citation type="submission" date="2023-10" db="EMBL/GenBank/DDBJ databases">
        <authorList>
            <person name="Chen Y."/>
            <person name="Shah S."/>
            <person name="Dougan E. K."/>
            <person name="Thang M."/>
            <person name="Chan C."/>
        </authorList>
    </citation>
    <scope>NUCLEOTIDE SEQUENCE [LARGE SCALE GENOMIC DNA]</scope>
</reference>
<evidence type="ECO:0000313" key="2">
    <source>
        <dbReference type="EMBL" id="CAK0839460.1"/>
    </source>
</evidence>
<feature type="compositionally biased region" description="Acidic residues" evidence="1">
    <location>
        <begin position="82"/>
        <end position="110"/>
    </location>
</feature>
<feature type="compositionally biased region" description="Low complexity" evidence="1">
    <location>
        <begin position="128"/>
        <end position="154"/>
    </location>
</feature>
<feature type="region of interest" description="Disordered" evidence="1">
    <location>
        <begin position="126"/>
        <end position="216"/>
    </location>
</feature>
<feature type="region of interest" description="Disordered" evidence="1">
    <location>
        <begin position="50"/>
        <end position="113"/>
    </location>
</feature>
<dbReference type="EMBL" id="CAUYUJ010014294">
    <property type="protein sequence ID" value="CAK0839460.1"/>
    <property type="molecule type" value="Genomic_DNA"/>
</dbReference>
<feature type="compositionally biased region" description="Basic and acidic residues" evidence="1">
    <location>
        <begin position="60"/>
        <end position="81"/>
    </location>
</feature>
<accession>A0ABN9T3S7</accession>
<gene>
    <name evidence="2" type="ORF">PCOR1329_LOCUS35131</name>
</gene>
<feature type="compositionally biased region" description="Polar residues" evidence="1">
    <location>
        <begin position="15"/>
        <end position="31"/>
    </location>
</feature>
<feature type="non-terminal residue" evidence="2">
    <location>
        <position position="721"/>
    </location>
</feature>
<evidence type="ECO:0000256" key="1">
    <source>
        <dbReference type="SAM" id="MobiDB-lite"/>
    </source>
</evidence>
<name>A0ABN9T3S7_9DINO</name>
<comment type="caution">
    <text evidence="2">The sequence shown here is derived from an EMBL/GenBank/DDBJ whole genome shotgun (WGS) entry which is preliminary data.</text>
</comment>
<sequence>VGRLDVERCAGVGARSSQVVDDGSAQVSEGQAQRMHAALAKELTKGTPMSAAALMKAIQTKKDADESNGKKREKEQRKETGEAGDSDGSDCEQEESEEDAPTSDASEEETVGVGGVSGILSFLGLQKAAAARSARPGTSSASGAAPTGPAASRAGVAAIRQRASRTQTTPPSTEEAGGRSEGREALKAEEGGPEAGGPFLKRRPGGPPPSDFGKLGARDMQATFLRSIEDKGAALTELEKCATEFGAVMEKAFDTPDWEVTDMQSMKKKFKDLTTVSASYHTAHRKAGSVAKFLATRSGFKAECPRFDEVAKMNAALAEVCKQMTLERPRLRHFQASFEGLRSSGMSVPGECIIGELTCQIHEAVAFQRCDAIMGFFAKAVTAPDLGGQGRSSRKVQDFLQELEAAFTRREQAKQAVAQGGSKITFACLDMLEQQGDLKAKDEEAIGTLKEDVDVVSSLDVSTERMKTDSEGFLHTVSEVEKRATRCERAKKCDAGLIDTLKATCAEKCAGAAISAIAVSMELALGESLGIANVREGSRAVDVKQFLDMGAWVPDVCAEISARMTRSEGAPSALPEHACDKLAELETASWAGLGFGDTLITRFEQEVAGPIQAARVDDLGRYMGEFETLFFSVAQIVHEPIVLEGGIEGAVRRLAGLAENSSRRGQAKSSIGAAQRVLDNMPVLAKVRADDRLSESELKKLDGILEAVNNITERFDVDRVG</sequence>
<feature type="compositionally biased region" description="Basic and acidic residues" evidence="1">
    <location>
        <begin position="176"/>
        <end position="190"/>
    </location>
</feature>
<proteinExistence type="predicted"/>
<evidence type="ECO:0000313" key="3">
    <source>
        <dbReference type="Proteomes" id="UP001189429"/>
    </source>
</evidence>
<feature type="non-terminal residue" evidence="2">
    <location>
        <position position="1"/>
    </location>
</feature>
<dbReference type="Proteomes" id="UP001189429">
    <property type="component" value="Unassembled WGS sequence"/>
</dbReference>
<organism evidence="2 3">
    <name type="scientific">Prorocentrum cordatum</name>
    <dbReference type="NCBI Taxonomy" id="2364126"/>
    <lineage>
        <taxon>Eukaryota</taxon>
        <taxon>Sar</taxon>
        <taxon>Alveolata</taxon>
        <taxon>Dinophyceae</taxon>
        <taxon>Prorocentrales</taxon>
        <taxon>Prorocentraceae</taxon>
        <taxon>Prorocentrum</taxon>
    </lineage>
</organism>
<protein>
    <submittedName>
        <fullName evidence="2">Uncharacterized protein</fullName>
    </submittedName>
</protein>
<feature type="region of interest" description="Disordered" evidence="1">
    <location>
        <begin position="1"/>
        <end position="33"/>
    </location>
</feature>